<accession>A0A015WZM6</accession>
<name>A0A015WZM6_BACFG</name>
<evidence type="ECO:0000313" key="1">
    <source>
        <dbReference type="EMBL" id="EXZ27355.1"/>
    </source>
</evidence>
<dbReference type="AlphaFoldDB" id="A0A015WZM6"/>
<organism evidence="1 2">
    <name type="scientific">Bacteroides fragilis str. S36L11</name>
    <dbReference type="NCBI Taxonomy" id="1339327"/>
    <lineage>
        <taxon>Bacteria</taxon>
        <taxon>Pseudomonadati</taxon>
        <taxon>Bacteroidota</taxon>
        <taxon>Bacteroidia</taxon>
        <taxon>Bacteroidales</taxon>
        <taxon>Bacteroidaceae</taxon>
        <taxon>Bacteroides</taxon>
    </lineage>
</organism>
<protein>
    <submittedName>
        <fullName evidence="1">Uncharacterized protein</fullName>
    </submittedName>
</protein>
<proteinExistence type="predicted"/>
<comment type="caution">
    <text evidence="1">The sequence shown here is derived from an EMBL/GenBank/DDBJ whole genome shotgun (WGS) entry which is preliminary data.</text>
</comment>
<gene>
    <name evidence="1" type="ORF">M136_3456</name>
</gene>
<evidence type="ECO:0000313" key="2">
    <source>
        <dbReference type="Proteomes" id="UP000022082"/>
    </source>
</evidence>
<dbReference type="Proteomes" id="UP000022082">
    <property type="component" value="Unassembled WGS sequence"/>
</dbReference>
<dbReference type="EMBL" id="JGDJ01000253">
    <property type="protein sequence ID" value="EXZ27355.1"/>
    <property type="molecule type" value="Genomic_DNA"/>
</dbReference>
<sequence length="39" mass="4751">MEKTEWRTCSNNHYQKYNIETFSILHTLVGRIKNQPQNK</sequence>
<reference evidence="1 2" key="1">
    <citation type="submission" date="2014-02" db="EMBL/GenBank/DDBJ databases">
        <authorList>
            <person name="Sears C."/>
            <person name="Carroll K."/>
            <person name="Sack B.R."/>
            <person name="Qadri F."/>
            <person name="Myers L.L."/>
            <person name="Chung G.-T."/>
            <person name="Escheverria P."/>
            <person name="Fraser C.M."/>
            <person name="Sadzewicz L."/>
            <person name="Shefchek K.A."/>
            <person name="Tallon L."/>
            <person name="Das S.P."/>
            <person name="Daugherty S."/>
            <person name="Mongodin E.F."/>
        </authorList>
    </citation>
    <scope>NUCLEOTIDE SEQUENCE [LARGE SCALE GENOMIC DNA]</scope>
    <source>
        <strain evidence="1 2">S36L11</strain>
    </source>
</reference>